<reference evidence="6 7" key="1">
    <citation type="submission" date="2016-04" db="EMBL/GenBank/DDBJ databases">
        <title>ATOL: Assembling a taxonomically balanced genome-scale reconstruction of the evolutionary history of the Enterobacteriaceae.</title>
        <authorList>
            <person name="Plunkett G.III."/>
            <person name="Neeno-Eckwall E.C."/>
            <person name="Glasner J.D."/>
            <person name="Perna N.T."/>
        </authorList>
    </citation>
    <scope>NUCLEOTIDE SEQUENCE [LARGE SCALE GENOMIC DNA]</scope>
    <source>
        <strain evidence="6 7">ATCC 35613</strain>
    </source>
</reference>
<dbReference type="GO" id="GO:0003700">
    <property type="term" value="F:DNA-binding transcription factor activity"/>
    <property type="evidence" value="ECO:0007669"/>
    <property type="project" value="InterPro"/>
</dbReference>
<dbReference type="Pfam" id="PF03466">
    <property type="entry name" value="LysR_substrate"/>
    <property type="match status" value="1"/>
</dbReference>
<evidence type="ECO:0000256" key="2">
    <source>
        <dbReference type="ARBA" id="ARBA00023015"/>
    </source>
</evidence>
<dbReference type="SUPFAM" id="SSF53850">
    <property type="entry name" value="Periplasmic binding protein-like II"/>
    <property type="match status" value="1"/>
</dbReference>
<dbReference type="PANTHER" id="PTHR30427:SF1">
    <property type="entry name" value="TRANSCRIPTIONAL ACTIVATOR PROTEIN LYSR"/>
    <property type="match status" value="1"/>
</dbReference>
<accession>A0A1B7JNU4</accession>
<sequence>MKLRHLDIFYAVMTCGSLTRAAEVLHISQPAASKALKHAEQQLGLVLFQRIRGKLIPTDEANLLFEEAKAVYQNLDRLRILAQNLSRNPQGKLAIGCLPSLGLNLVPEVTALFIKKHPNIKLTIGTHHTTDILQLLAQQDLDIGIGFNLSIEGGITVLPIADIPLVYVDSLPPTQSPVSLFDIDQARWIHPGSDSLAQLLQKLHEFSESNISVHTYHMAAEFVQAGLGCSITDIFSAEHTLPDSMIYPLKEELKLAVSVFHRADKPLTKAAQNYVNTLSLTLEKRSNLVNQKLYSGKENSIV</sequence>
<dbReference type="Pfam" id="PF00126">
    <property type="entry name" value="HTH_1"/>
    <property type="match status" value="1"/>
</dbReference>
<dbReference type="InterPro" id="IPR005119">
    <property type="entry name" value="LysR_subst-bd"/>
</dbReference>
<keyword evidence="4" id="KW-0804">Transcription</keyword>
<dbReference type="PRINTS" id="PR00039">
    <property type="entry name" value="HTHLYSR"/>
</dbReference>
<dbReference type="PANTHER" id="PTHR30427">
    <property type="entry name" value="TRANSCRIPTIONAL ACTIVATOR PROTEIN LYSR"/>
    <property type="match status" value="1"/>
</dbReference>
<dbReference type="RefSeq" id="WP_068446330.1">
    <property type="nucleotide sequence ID" value="NZ_LXEW01000041.1"/>
</dbReference>
<dbReference type="AlphaFoldDB" id="A0A1B7JNU4"/>
<dbReference type="Gene3D" id="1.10.10.10">
    <property type="entry name" value="Winged helix-like DNA-binding domain superfamily/Winged helix DNA-binding domain"/>
    <property type="match status" value="1"/>
</dbReference>
<dbReference type="Proteomes" id="UP000078224">
    <property type="component" value="Unassembled WGS sequence"/>
</dbReference>
<evidence type="ECO:0000313" key="7">
    <source>
        <dbReference type="Proteomes" id="UP000078224"/>
    </source>
</evidence>
<comment type="similarity">
    <text evidence="1">Belongs to the LysR transcriptional regulatory family.</text>
</comment>
<dbReference type="PROSITE" id="PS50931">
    <property type="entry name" value="HTH_LYSR"/>
    <property type="match status" value="1"/>
</dbReference>
<dbReference type="SUPFAM" id="SSF46785">
    <property type="entry name" value="Winged helix' DNA-binding domain"/>
    <property type="match status" value="1"/>
</dbReference>
<dbReference type="GO" id="GO:0009089">
    <property type="term" value="P:lysine biosynthetic process via diaminopimelate"/>
    <property type="evidence" value="ECO:0007669"/>
    <property type="project" value="TreeGrafter"/>
</dbReference>
<organism evidence="6 7">
    <name type="scientific">Providencia heimbachae ATCC 35613</name>
    <dbReference type="NCBI Taxonomy" id="1354272"/>
    <lineage>
        <taxon>Bacteria</taxon>
        <taxon>Pseudomonadati</taxon>
        <taxon>Pseudomonadota</taxon>
        <taxon>Gammaproteobacteria</taxon>
        <taxon>Enterobacterales</taxon>
        <taxon>Morganellaceae</taxon>
        <taxon>Providencia</taxon>
    </lineage>
</organism>
<dbReference type="Gene3D" id="3.40.190.10">
    <property type="entry name" value="Periplasmic binding protein-like II"/>
    <property type="match status" value="2"/>
</dbReference>
<evidence type="ECO:0000256" key="4">
    <source>
        <dbReference type="ARBA" id="ARBA00023163"/>
    </source>
</evidence>
<feature type="domain" description="HTH lysR-type" evidence="5">
    <location>
        <begin position="1"/>
        <end position="58"/>
    </location>
</feature>
<evidence type="ECO:0000313" key="6">
    <source>
        <dbReference type="EMBL" id="OAT49565.1"/>
    </source>
</evidence>
<gene>
    <name evidence="6" type="ORF">M998_3067</name>
</gene>
<name>A0A1B7JNU4_9GAMM</name>
<dbReference type="PATRIC" id="fig|1354272.4.peg.3128"/>
<dbReference type="EMBL" id="LXEW01000041">
    <property type="protein sequence ID" value="OAT49565.1"/>
    <property type="molecule type" value="Genomic_DNA"/>
</dbReference>
<evidence type="ECO:0000256" key="3">
    <source>
        <dbReference type="ARBA" id="ARBA00023125"/>
    </source>
</evidence>
<dbReference type="InterPro" id="IPR000847">
    <property type="entry name" value="LysR_HTH_N"/>
</dbReference>
<keyword evidence="2" id="KW-0805">Transcription regulation</keyword>
<dbReference type="GO" id="GO:0010628">
    <property type="term" value="P:positive regulation of gene expression"/>
    <property type="evidence" value="ECO:0007669"/>
    <property type="project" value="TreeGrafter"/>
</dbReference>
<dbReference type="OrthoDB" id="646694at2"/>
<dbReference type="InterPro" id="IPR036390">
    <property type="entry name" value="WH_DNA-bd_sf"/>
</dbReference>
<keyword evidence="3" id="KW-0238">DNA-binding</keyword>
<keyword evidence="7" id="KW-1185">Reference proteome</keyword>
<protein>
    <submittedName>
        <fullName evidence="6">LysR family transcriptional regulator</fullName>
    </submittedName>
</protein>
<evidence type="ECO:0000256" key="1">
    <source>
        <dbReference type="ARBA" id="ARBA00009437"/>
    </source>
</evidence>
<dbReference type="GO" id="GO:0043565">
    <property type="term" value="F:sequence-specific DNA binding"/>
    <property type="evidence" value="ECO:0007669"/>
    <property type="project" value="TreeGrafter"/>
</dbReference>
<comment type="caution">
    <text evidence="6">The sequence shown here is derived from an EMBL/GenBank/DDBJ whole genome shotgun (WGS) entry which is preliminary data.</text>
</comment>
<dbReference type="InterPro" id="IPR036388">
    <property type="entry name" value="WH-like_DNA-bd_sf"/>
</dbReference>
<proteinExistence type="inferred from homology"/>
<evidence type="ECO:0000259" key="5">
    <source>
        <dbReference type="PROSITE" id="PS50931"/>
    </source>
</evidence>